<protein>
    <recommendedName>
        <fullName evidence="7">Cyanophycin synthetase</fullName>
        <ecNumber evidence="6">6.3.2.29</ecNumber>
        <ecNumber evidence="5">6.3.2.30</ecNumber>
    </recommendedName>
    <alternativeName>
        <fullName evidence="11">Cyanophycin synthase</fullName>
    </alternativeName>
</protein>
<dbReference type="Gene3D" id="3.30.470.20">
    <property type="entry name" value="ATP-grasp fold, B domain"/>
    <property type="match status" value="2"/>
</dbReference>
<dbReference type="InterPro" id="IPR044019">
    <property type="entry name" value="Cyanophycin_syn_N"/>
</dbReference>
<dbReference type="InterPro" id="IPR018109">
    <property type="entry name" value="Folylpolyglutamate_synth_CS"/>
</dbReference>
<dbReference type="Gene3D" id="3.90.190.20">
    <property type="entry name" value="Mur ligase, C-terminal domain"/>
    <property type="match status" value="1"/>
</dbReference>
<reference evidence="17" key="1">
    <citation type="submission" date="2017-07" db="EMBL/GenBank/DDBJ databases">
        <title>Draft genome sequence of Effusibacillus lacus strain skLN1.</title>
        <authorList>
            <person name="Watanabe M."/>
            <person name="Kojima H."/>
            <person name="Fukui M."/>
        </authorList>
    </citation>
    <scope>NUCLEOTIDE SEQUENCE [LARGE SCALE GENOMIC DNA]</scope>
    <source>
        <strain evidence="17">skLN1</strain>
    </source>
</reference>
<evidence type="ECO:0000256" key="11">
    <source>
        <dbReference type="ARBA" id="ARBA00031353"/>
    </source>
</evidence>
<evidence type="ECO:0000256" key="7">
    <source>
        <dbReference type="ARBA" id="ARBA00022036"/>
    </source>
</evidence>
<dbReference type="RefSeq" id="WP_096180375.1">
    <property type="nucleotide sequence ID" value="NZ_BDUF01000007.1"/>
</dbReference>
<comment type="caution">
    <text evidence="16">The sequence shown here is derived from an EMBL/GenBank/DDBJ whole genome shotgun (WGS) entry which is preliminary data.</text>
</comment>
<evidence type="ECO:0000256" key="3">
    <source>
        <dbReference type="ARBA" id="ARBA00009060"/>
    </source>
</evidence>
<evidence type="ECO:0000256" key="4">
    <source>
        <dbReference type="ARBA" id="ARBA00011738"/>
    </source>
</evidence>
<dbReference type="InterPro" id="IPR011810">
    <property type="entry name" value="Cya_phycin_syn"/>
</dbReference>
<evidence type="ECO:0000256" key="14">
    <source>
        <dbReference type="PROSITE-ProRule" id="PRU00409"/>
    </source>
</evidence>
<evidence type="ECO:0000256" key="12">
    <source>
        <dbReference type="ARBA" id="ARBA00048094"/>
    </source>
</evidence>
<evidence type="ECO:0000256" key="10">
    <source>
        <dbReference type="ARBA" id="ARBA00022840"/>
    </source>
</evidence>
<evidence type="ECO:0000256" key="9">
    <source>
        <dbReference type="ARBA" id="ARBA00022741"/>
    </source>
</evidence>
<comment type="similarity">
    <text evidence="3">In the C-terminal section; belongs to the MurCDEF family.</text>
</comment>
<dbReference type="GO" id="GO:0004326">
    <property type="term" value="F:tetrahydrofolylpolyglutamate synthase activity"/>
    <property type="evidence" value="ECO:0007669"/>
    <property type="project" value="InterPro"/>
</dbReference>
<comment type="pathway">
    <text evidence="2">Cell wall biogenesis; peptidoglycan biosynthesis.</text>
</comment>
<gene>
    <name evidence="16" type="ORF">EFBL_0286</name>
</gene>
<dbReference type="Pfam" id="PF18921">
    <property type="entry name" value="Cyanophycin_syn"/>
    <property type="match status" value="1"/>
</dbReference>
<dbReference type="SUPFAM" id="SSF53623">
    <property type="entry name" value="MurD-like peptide ligases, catalytic domain"/>
    <property type="match status" value="1"/>
</dbReference>
<comment type="function">
    <text evidence="1">Catalyzes the ATP-dependent polymerization of arginine and aspartate to multi-L-arginyl-poly-L-aspartic acid (cyanophycin; a water-insoluble reserve polymer).</text>
</comment>
<dbReference type="OrthoDB" id="9803907at2"/>
<accession>A0A292YJW3</accession>
<dbReference type="EC" id="6.3.2.30" evidence="5"/>
<feature type="domain" description="ATP-grasp" evidence="15">
    <location>
        <begin position="219"/>
        <end position="472"/>
    </location>
</feature>
<dbReference type="Pfam" id="PF08245">
    <property type="entry name" value="Mur_ligase_M"/>
    <property type="match status" value="1"/>
</dbReference>
<dbReference type="Pfam" id="PF02875">
    <property type="entry name" value="Mur_ligase_C"/>
    <property type="match status" value="1"/>
</dbReference>
<dbReference type="PROSITE" id="PS50975">
    <property type="entry name" value="ATP_GRASP"/>
    <property type="match status" value="1"/>
</dbReference>
<dbReference type="SUPFAM" id="SSF56059">
    <property type="entry name" value="Glutathione synthetase ATP-binding domain-like"/>
    <property type="match status" value="1"/>
</dbReference>
<dbReference type="NCBIfam" id="TIGR02068">
    <property type="entry name" value="cya_phycin_syn"/>
    <property type="match status" value="1"/>
</dbReference>
<dbReference type="GO" id="GO:0005524">
    <property type="term" value="F:ATP binding"/>
    <property type="evidence" value="ECO:0007669"/>
    <property type="project" value="UniProtKB-UniRule"/>
</dbReference>
<name>A0A292YJW3_9BACL</name>
<dbReference type="Gene3D" id="3.40.1190.10">
    <property type="entry name" value="Mur-like, catalytic domain"/>
    <property type="match status" value="1"/>
</dbReference>
<dbReference type="PANTHER" id="PTHR23135:SF18">
    <property type="entry name" value="CYANOPHYCIN SYNTHETASE"/>
    <property type="match status" value="1"/>
</dbReference>
<dbReference type="Pfam" id="PF08443">
    <property type="entry name" value="RimK"/>
    <property type="match status" value="1"/>
</dbReference>
<proteinExistence type="inferred from homology"/>
<dbReference type="InterPro" id="IPR011761">
    <property type="entry name" value="ATP-grasp"/>
</dbReference>
<keyword evidence="9 14" id="KW-0547">Nucleotide-binding</keyword>
<evidence type="ECO:0000259" key="15">
    <source>
        <dbReference type="PROSITE" id="PS50975"/>
    </source>
</evidence>
<dbReference type="InterPro" id="IPR013651">
    <property type="entry name" value="ATP-grasp_RimK-type"/>
</dbReference>
<evidence type="ECO:0000313" key="17">
    <source>
        <dbReference type="Proteomes" id="UP000217785"/>
    </source>
</evidence>
<organism evidence="16 17">
    <name type="scientific">Effusibacillus lacus</name>
    <dbReference type="NCBI Taxonomy" id="1348429"/>
    <lineage>
        <taxon>Bacteria</taxon>
        <taxon>Bacillati</taxon>
        <taxon>Bacillota</taxon>
        <taxon>Bacilli</taxon>
        <taxon>Bacillales</taxon>
        <taxon>Alicyclobacillaceae</taxon>
        <taxon>Effusibacillus</taxon>
    </lineage>
</organism>
<evidence type="ECO:0000256" key="13">
    <source>
        <dbReference type="ARBA" id="ARBA00048425"/>
    </source>
</evidence>
<dbReference type="NCBIfam" id="NF010623">
    <property type="entry name" value="PRK14016.1"/>
    <property type="match status" value="1"/>
</dbReference>
<dbReference type="Proteomes" id="UP000217785">
    <property type="component" value="Unassembled WGS sequence"/>
</dbReference>
<dbReference type="PANTHER" id="PTHR23135">
    <property type="entry name" value="MUR LIGASE FAMILY MEMBER"/>
    <property type="match status" value="1"/>
</dbReference>
<sequence length="886" mass="96925">MRIGEIRTLSGPNIYNHKPVLVMKLFLDDLTETESYEIPGFIDRLLALLPGLRTHHCAKGRPGGFIERLYGGTYFGHIVEHVALELTEMAGVPAFFGKTLYADGPGLYDVVVEYRAEQTTRYLLQTAVELVDSLVSGKPFPLEERILEAKQIAAKTELGPSTRAIVDAAERRGIPWSRLNYGSLIQLGYGKHRKYVQATISDHTCAIGVDIAGDKSLTKNLLEQACIPVPRGRIVRKPQEAIDFLVNVGKPVVVKPLNGCQGKGVSLNLTTPSEVRYAFQIAVEYSSDVMVEEFLLGKNYRVLVINGHVTAVSERIPAHVVGDGKHTVAELIELTNLDPLRGDDHEKPLTRIVIDPILIAYLRKRGRNLNDIPDSGEVVYLRESANLSTGGIARDVTDKIHPDVAMLCERAARTVGLDICGVDLVLPDIAEPLEWGRGGVIEVNAAPGIRMHHYPSEGQSRNVAEAIVEMMYPAGSPSRIPIISVTGTNGKTTTTRMIGHILAATGKTIGMTTTDGIFINGRCIMKGDTTGPISAKAVLSDTLVEAAVLETARGGIVRSGLGYDWSDVGVITNIQPDHIGQDGIEQLEDILHIKSLVAERVREGGTLVLNADDERLAGLMTIPRLRKVKKNVVYFSLQPDHPLIKRYLAANGTAFFLKNDWIVEAKGQTENKIVHTCDIPITMGGTAEFHIANALAAIAACRGYGMTRERIASAISTFRSDWHNPGRTNLFQVANGYVMVDYGHNPDSFAAVSKMASLWEGRRVTGIVGVPGDRDNSVVELAARVAAKGFGRLIVKEDKDLRGRLRGEVANIMYKAIRDEVPNRECKIILDECEALSQAVREMQPGEIIVIFYEKLEPVMKVLALYGAVSVWTVEGILPRLSLAKM</sequence>
<keyword evidence="17" id="KW-1185">Reference proteome</keyword>
<dbReference type="SMART" id="SM01209">
    <property type="entry name" value="GARS_A"/>
    <property type="match status" value="1"/>
</dbReference>
<dbReference type="InterPro" id="IPR013221">
    <property type="entry name" value="Mur_ligase_cen"/>
</dbReference>
<dbReference type="InterPro" id="IPR004101">
    <property type="entry name" value="Mur_ligase_C"/>
</dbReference>
<dbReference type="InterPro" id="IPR036565">
    <property type="entry name" value="Mur-like_cat_sf"/>
</dbReference>
<comment type="catalytic activity">
    <reaction evidence="13">
        <text>[L-4-(L-arginin-2-N-yl)aspartate](n) + L-aspartate + ATP = [L-4-(L-arginin-2-N-yl)aspartate](n)-L-aspartate + ADP + phosphate + H(+)</text>
        <dbReference type="Rhea" id="RHEA:13277"/>
        <dbReference type="Rhea" id="RHEA-COMP:13728"/>
        <dbReference type="Rhea" id="RHEA-COMP:13733"/>
        <dbReference type="ChEBI" id="CHEBI:15378"/>
        <dbReference type="ChEBI" id="CHEBI:29991"/>
        <dbReference type="ChEBI" id="CHEBI:30616"/>
        <dbReference type="ChEBI" id="CHEBI:43474"/>
        <dbReference type="ChEBI" id="CHEBI:137986"/>
        <dbReference type="ChEBI" id="CHEBI:137990"/>
        <dbReference type="ChEBI" id="CHEBI:456216"/>
        <dbReference type="EC" id="6.3.2.29"/>
    </reaction>
</comment>
<evidence type="ECO:0000256" key="1">
    <source>
        <dbReference type="ARBA" id="ARBA00003184"/>
    </source>
</evidence>
<dbReference type="EMBL" id="BDUF01000007">
    <property type="protein sequence ID" value="GAX88674.1"/>
    <property type="molecule type" value="Genomic_DNA"/>
</dbReference>
<dbReference type="GO" id="GO:0071161">
    <property type="term" value="F:cyanophycin synthetase activity (L-arginine-adding)"/>
    <property type="evidence" value="ECO:0007669"/>
    <property type="project" value="UniProtKB-EC"/>
</dbReference>
<evidence type="ECO:0000256" key="8">
    <source>
        <dbReference type="ARBA" id="ARBA00022598"/>
    </source>
</evidence>
<dbReference type="InterPro" id="IPR036615">
    <property type="entry name" value="Mur_ligase_C_dom_sf"/>
</dbReference>
<dbReference type="GO" id="GO:0046872">
    <property type="term" value="F:metal ion binding"/>
    <property type="evidence" value="ECO:0007669"/>
    <property type="project" value="InterPro"/>
</dbReference>
<comment type="subunit">
    <text evidence="4">Homodimer.</text>
</comment>
<comment type="catalytic activity">
    <reaction evidence="12">
        <text>[L-4-(L-arginin-2-N-yl)aspartate](n)-L-aspartate + L-arginine + ATP = [L-4-(L-arginin-2-N-yl)aspartate](n+1) + ADP + phosphate + H(+)</text>
        <dbReference type="Rhea" id="RHEA:23888"/>
        <dbReference type="Rhea" id="RHEA-COMP:13732"/>
        <dbReference type="Rhea" id="RHEA-COMP:13733"/>
        <dbReference type="ChEBI" id="CHEBI:15378"/>
        <dbReference type="ChEBI" id="CHEBI:30616"/>
        <dbReference type="ChEBI" id="CHEBI:32682"/>
        <dbReference type="ChEBI" id="CHEBI:43474"/>
        <dbReference type="ChEBI" id="CHEBI:137986"/>
        <dbReference type="ChEBI" id="CHEBI:137990"/>
        <dbReference type="ChEBI" id="CHEBI:456216"/>
        <dbReference type="EC" id="6.3.2.30"/>
    </reaction>
</comment>
<evidence type="ECO:0000256" key="2">
    <source>
        <dbReference type="ARBA" id="ARBA00004752"/>
    </source>
</evidence>
<evidence type="ECO:0000256" key="5">
    <source>
        <dbReference type="ARBA" id="ARBA00012968"/>
    </source>
</evidence>
<dbReference type="AlphaFoldDB" id="A0A292YJW3"/>
<dbReference type="EC" id="6.3.2.29" evidence="6"/>
<dbReference type="GO" id="GO:0071160">
    <property type="term" value="F:cyanophycin synthetase activity (L-aspartate-adding)"/>
    <property type="evidence" value="ECO:0007669"/>
    <property type="project" value="UniProtKB-EC"/>
</dbReference>
<evidence type="ECO:0000256" key="6">
    <source>
        <dbReference type="ARBA" id="ARBA00013005"/>
    </source>
</evidence>
<keyword evidence="10 14" id="KW-0067">ATP-binding</keyword>
<keyword evidence="8" id="KW-0436">Ligase</keyword>
<evidence type="ECO:0000313" key="16">
    <source>
        <dbReference type="EMBL" id="GAX88674.1"/>
    </source>
</evidence>
<dbReference type="SUPFAM" id="SSF53244">
    <property type="entry name" value="MurD-like peptide ligases, peptide-binding domain"/>
    <property type="match status" value="1"/>
</dbReference>
<dbReference type="PROSITE" id="PS01011">
    <property type="entry name" value="FOLYLPOLYGLU_SYNT_1"/>
    <property type="match status" value="1"/>
</dbReference>